<accession>A0A8T2TT86</accession>
<dbReference type="PROSITE" id="PS51032">
    <property type="entry name" value="AP2_ERF"/>
    <property type="match status" value="1"/>
</dbReference>
<dbReference type="SUPFAM" id="SSF54171">
    <property type="entry name" value="DNA-binding domain"/>
    <property type="match status" value="1"/>
</dbReference>
<dbReference type="EMBL" id="CM035415">
    <property type="protein sequence ID" value="KAH7426831.1"/>
    <property type="molecule type" value="Genomic_DNA"/>
</dbReference>
<dbReference type="Gene3D" id="3.30.730.10">
    <property type="entry name" value="AP2/ERF domain"/>
    <property type="match status" value="1"/>
</dbReference>
<keyword evidence="2" id="KW-0805">Transcription regulation</keyword>
<gene>
    <name evidence="8" type="ORF">KP509_10G018900</name>
</gene>
<keyword evidence="3" id="KW-0238">DNA-binding</keyword>
<sequence>MTSTAPLFDRLLLPSSTDVGNGGSGKVDLNIHGSRQLSPALKRVQVICTDPDATDSSSSDDDAERARCSSGRTRPRRVRYIFVPQRSCMGCSGRNGDGACCHNAQQCSSAKRLGRYTDTLADQSTPIVAPSLGRVALGDREVVELKFEKGQKRSVEGRKRASYRKRMEKKVPPAREKMVKTKYRGVRRRPWGKFAAEIRDPSKGVRRWLGTFDTAEDAAKAYEMAAHELKSSCGEEDSMEPPCTPLPAASVPSKSDTSCATAMEDNDALSFSVQPSDYAYDSPHQSKWSIAAFDFTGARDMVDGTLLMDGVSSPSSVLMRQSSFSLPDSPSYSSGIDCSLDYILEDAFRLEEESPRTRTVPRSIFREDEESAPMECMSDLTQAAYHSKHDLSITIANGEMNPFSINTIFDSNGMYLPTNGDDSSLQHGLAEIAHLFDGDDYIDELLNF</sequence>
<keyword evidence="9" id="KW-1185">Reference proteome</keyword>
<dbReference type="AlphaFoldDB" id="A0A8T2TT86"/>
<feature type="domain" description="AP2/ERF" evidence="7">
    <location>
        <begin position="182"/>
        <end position="242"/>
    </location>
</feature>
<dbReference type="Pfam" id="PF00847">
    <property type="entry name" value="AP2"/>
    <property type="match status" value="1"/>
</dbReference>
<organism evidence="8 9">
    <name type="scientific">Ceratopteris richardii</name>
    <name type="common">Triangle waterfern</name>
    <dbReference type="NCBI Taxonomy" id="49495"/>
    <lineage>
        <taxon>Eukaryota</taxon>
        <taxon>Viridiplantae</taxon>
        <taxon>Streptophyta</taxon>
        <taxon>Embryophyta</taxon>
        <taxon>Tracheophyta</taxon>
        <taxon>Polypodiopsida</taxon>
        <taxon>Polypodiidae</taxon>
        <taxon>Polypodiales</taxon>
        <taxon>Pteridineae</taxon>
        <taxon>Pteridaceae</taxon>
        <taxon>Parkerioideae</taxon>
        <taxon>Ceratopteris</taxon>
    </lineage>
</organism>
<reference evidence="8" key="1">
    <citation type="submission" date="2021-08" db="EMBL/GenBank/DDBJ databases">
        <title>WGS assembly of Ceratopteris richardii.</title>
        <authorList>
            <person name="Marchant D.B."/>
            <person name="Chen G."/>
            <person name="Jenkins J."/>
            <person name="Shu S."/>
            <person name="Leebens-Mack J."/>
            <person name="Grimwood J."/>
            <person name="Schmutz J."/>
            <person name="Soltis P."/>
            <person name="Soltis D."/>
            <person name="Chen Z.-H."/>
        </authorList>
    </citation>
    <scope>NUCLEOTIDE SEQUENCE</scope>
    <source>
        <strain evidence="8">Whitten #5841</strain>
        <tissue evidence="8">Leaf</tissue>
    </source>
</reference>
<protein>
    <recommendedName>
        <fullName evidence="7">AP2/ERF domain-containing protein</fullName>
    </recommendedName>
</protein>
<evidence type="ECO:0000259" key="7">
    <source>
        <dbReference type="PROSITE" id="PS51032"/>
    </source>
</evidence>
<keyword evidence="4" id="KW-0804">Transcription</keyword>
<keyword evidence="5" id="KW-0539">Nucleus</keyword>
<proteinExistence type="predicted"/>
<evidence type="ECO:0000313" key="9">
    <source>
        <dbReference type="Proteomes" id="UP000825935"/>
    </source>
</evidence>
<evidence type="ECO:0000313" key="8">
    <source>
        <dbReference type="EMBL" id="KAH7426831.1"/>
    </source>
</evidence>
<dbReference type="InterPro" id="IPR036955">
    <property type="entry name" value="AP2/ERF_dom_sf"/>
</dbReference>
<dbReference type="CDD" id="cd00018">
    <property type="entry name" value="AP2"/>
    <property type="match status" value="1"/>
</dbReference>
<dbReference type="PANTHER" id="PTHR31194:SF140">
    <property type="entry name" value="ETHYLENE-RESPONSIVE TRANSCRIPTION FACTOR CRF2"/>
    <property type="match status" value="1"/>
</dbReference>
<dbReference type="Proteomes" id="UP000825935">
    <property type="component" value="Chromosome 10"/>
</dbReference>
<name>A0A8T2TT86_CERRI</name>
<evidence type="ECO:0000256" key="5">
    <source>
        <dbReference type="ARBA" id="ARBA00023242"/>
    </source>
</evidence>
<comment type="caution">
    <text evidence="8">The sequence shown here is derived from an EMBL/GenBank/DDBJ whole genome shotgun (WGS) entry which is preliminary data.</text>
</comment>
<evidence type="ECO:0000256" key="6">
    <source>
        <dbReference type="SAM" id="MobiDB-lite"/>
    </source>
</evidence>
<evidence type="ECO:0000256" key="1">
    <source>
        <dbReference type="ARBA" id="ARBA00004123"/>
    </source>
</evidence>
<dbReference type="SMART" id="SM00380">
    <property type="entry name" value="AP2"/>
    <property type="match status" value="1"/>
</dbReference>
<comment type="subcellular location">
    <subcellularLocation>
        <location evidence="1">Nucleus</location>
    </subcellularLocation>
</comment>
<dbReference type="InterPro" id="IPR001471">
    <property type="entry name" value="AP2/ERF_dom"/>
</dbReference>
<dbReference type="PANTHER" id="PTHR31194">
    <property type="entry name" value="SHN SHINE , DNA BINDING / TRANSCRIPTION FACTOR"/>
    <property type="match status" value="1"/>
</dbReference>
<feature type="region of interest" description="Disordered" evidence="6">
    <location>
        <begin position="51"/>
        <end position="70"/>
    </location>
</feature>
<dbReference type="GO" id="GO:0003677">
    <property type="term" value="F:DNA binding"/>
    <property type="evidence" value="ECO:0007669"/>
    <property type="project" value="UniProtKB-KW"/>
</dbReference>
<dbReference type="InterPro" id="IPR050913">
    <property type="entry name" value="AP2/ERF_ERF"/>
</dbReference>
<evidence type="ECO:0000256" key="2">
    <source>
        <dbReference type="ARBA" id="ARBA00023015"/>
    </source>
</evidence>
<dbReference type="PRINTS" id="PR00367">
    <property type="entry name" value="ETHRSPELEMNT"/>
</dbReference>
<dbReference type="InterPro" id="IPR016177">
    <property type="entry name" value="DNA-bd_dom_sf"/>
</dbReference>
<evidence type="ECO:0000256" key="3">
    <source>
        <dbReference type="ARBA" id="ARBA00023125"/>
    </source>
</evidence>
<dbReference type="GO" id="GO:0005634">
    <property type="term" value="C:nucleus"/>
    <property type="evidence" value="ECO:0007669"/>
    <property type="project" value="UniProtKB-SubCell"/>
</dbReference>
<dbReference type="GO" id="GO:0003700">
    <property type="term" value="F:DNA-binding transcription factor activity"/>
    <property type="evidence" value="ECO:0007669"/>
    <property type="project" value="InterPro"/>
</dbReference>
<evidence type="ECO:0000256" key="4">
    <source>
        <dbReference type="ARBA" id="ARBA00023163"/>
    </source>
</evidence>